<dbReference type="EMBL" id="OW152832">
    <property type="protein sequence ID" value="CAH2051699.1"/>
    <property type="molecule type" value="Genomic_DNA"/>
</dbReference>
<organism evidence="1 2">
    <name type="scientific">Iphiclides podalirius</name>
    <name type="common">scarce swallowtail</name>
    <dbReference type="NCBI Taxonomy" id="110791"/>
    <lineage>
        <taxon>Eukaryota</taxon>
        <taxon>Metazoa</taxon>
        <taxon>Ecdysozoa</taxon>
        <taxon>Arthropoda</taxon>
        <taxon>Hexapoda</taxon>
        <taxon>Insecta</taxon>
        <taxon>Pterygota</taxon>
        <taxon>Neoptera</taxon>
        <taxon>Endopterygota</taxon>
        <taxon>Lepidoptera</taxon>
        <taxon>Glossata</taxon>
        <taxon>Ditrysia</taxon>
        <taxon>Papilionoidea</taxon>
        <taxon>Papilionidae</taxon>
        <taxon>Papilioninae</taxon>
        <taxon>Iphiclides</taxon>
    </lineage>
</organism>
<accession>A0ABN8ICU6</accession>
<evidence type="ECO:0000313" key="1">
    <source>
        <dbReference type="EMBL" id="CAH2051699.1"/>
    </source>
</evidence>
<name>A0ABN8ICU6_9NEOP</name>
<evidence type="ECO:0000313" key="2">
    <source>
        <dbReference type="Proteomes" id="UP000837857"/>
    </source>
</evidence>
<proteinExistence type="predicted"/>
<feature type="non-terminal residue" evidence="1">
    <location>
        <position position="94"/>
    </location>
</feature>
<keyword evidence="2" id="KW-1185">Reference proteome</keyword>
<sequence>MVIAGRAVITIGALQAARGHRPRPFRRIPFRPLGGRFYTYRARPPLKRPDCGPVNCSTLALEHLCEILLAPRSHSLRAGAGVRALLLSVLAARD</sequence>
<dbReference type="Proteomes" id="UP000837857">
    <property type="component" value="Chromosome 20"/>
</dbReference>
<gene>
    <name evidence="1" type="ORF">IPOD504_LOCUS7899</name>
</gene>
<protein>
    <submittedName>
        <fullName evidence="1">Uncharacterized protein</fullName>
    </submittedName>
</protein>
<reference evidence="1" key="1">
    <citation type="submission" date="2022-03" db="EMBL/GenBank/DDBJ databases">
        <authorList>
            <person name="Martin H S."/>
        </authorList>
    </citation>
    <scope>NUCLEOTIDE SEQUENCE</scope>
</reference>